<dbReference type="PROSITE" id="PS01180">
    <property type="entry name" value="CUB"/>
    <property type="match status" value="1"/>
</dbReference>
<feature type="domain" description="CUB" evidence="3">
    <location>
        <begin position="81"/>
        <end position="171"/>
    </location>
</feature>
<proteinExistence type="predicted"/>
<dbReference type="Proteomes" id="UP001558652">
    <property type="component" value="Unassembled WGS sequence"/>
</dbReference>
<dbReference type="SUPFAM" id="SSF49854">
    <property type="entry name" value="Spermadhesin, CUB domain"/>
    <property type="match status" value="2"/>
</dbReference>
<dbReference type="InterPro" id="IPR000859">
    <property type="entry name" value="CUB_dom"/>
</dbReference>
<comment type="caution">
    <text evidence="4">The sequence shown here is derived from an EMBL/GenBank/DDBJ whole genome shotgun (WGS) entry which is preliminary data.</text>
</comment>
<dbReference type="PANTHER" id="PTHR47537">
    <property type="entry name" value="CUBILIN"/>
    <property type="match status" value="1"/>
</dbReference>
<keyword evidence="5" id="KW-1185">Reference proteome</keyword>
<protein>
    <recommendedName>
        <fullName evidence="3">CUB domain-containing protein</fullName>
    </recommendedName>
</protein>
<evidence type="ECO:0000256" key="2">
    <source>
        <dbReference type="PROSITE-ProRule" id="PRU00059"/>
    </source>
</evidence>
<dbReference type="EMBL" id="JBFDAA010000002">
    <property type="protein sequence ID" value="KAL1139896.1"/>
    <property type="molecule type" value="Genomic_DNA"/>
</dbReference>
<evidence type="ECO:0000256" key="1">
    <source>
        <dbReference type="ARBA" id="ARBA00023157"/>
    </source>
</evidence>
<evidence type="ECO:0000313" key="4">
    <source>
        <dbReference type="EMBL" id="KAL1139896.1"/>
    </source>
</evidence>
<evidence type="ECO:0000259" key="3">
    <source>
        <dbReference type="PROSITE" id="PS01180"/>
    </source>
</evidence>
<keyword evidence="1" id="KW-1015">Disulfide bond</keyword>
<dbReference type="CDD" id="cd00041">
    <property type="entry name" value="CUB"/>
    <property type="match status" value="1"/>
</dbReference>
<dbReference type="InterPro" id="IPR035914">
    <property type="entry name" value="Sperma_CUB_dom_sf"/>
</dbReference>
<sequence>FFSCDGVDSVIAYVQIEGKLDKIDSYCGLKLPSPIMSNGPRLELEFRGIHSSRHSRGFRAAYFFTENFGIGSGEQMSDYPCAFRYRSEESHPGGGTFSSPNFPGLYPRDTECHYFFHGANYQRVRIHFHYFDVEGVLPYVLKHGSFLKDRFCCITIEDRHACLDGPNSKAF</sequence>
<dbReference type="Gene3D" id="2.60.120.290">
    <property type="entry name" value="Spermadhesin, CUB domain"/>
    <property type="match status" value="2"/>
</dbReference>
<evidence type="ECO:0000313" key="5">
    <source>
        <dbReference type="Proteomes" id="UP001558652"/>
    </source>
</evidence>
<dbReference type="PANTHER" id="PTHR47537:SF2">
    <property type="entry name" value="CUBILIN"/>
    <property type="match status" value="1"/>
</dbReference>
<name>A0ABD0YVY5_9HEMI</name>
<dbReference type="Pfam" id="PF00431">
    <property type="entry name" value="CUB"/>
    <property type="match status" value="1"/>
</dbReference>
<gene>
    <name evidence="4" type="ORF">AAG570_006873</name>
</gene>
<comment type="caution">
    <text evidence="2">Lacks conserved residue(s) required for the propagation of feature annotation.</text>
</comment>
<dbReference type="InterPro" id="IPR053207">
    <property type="entry name" value="Non-NMDA_GluR_Accessory"/>
</dbReference>
<reference evidence="4 5" key="1">
    <citation type="submission" date="2024-07" db="EMBL/GenBank/DDBJ databases">
        <title>Chromosome-level genome assembly of the water stick insect Ranatra chinensis (Heteroptera: Nepidae).</title>
        <authorList>
            <person name="Liu X."/>
        </authorList>
    </citation>
    <scope>NUCLEOTIDE SEQUENCE [LARGE SCALE GENOMIC DNA]</scope>
    <source>
        <strain evidence="4">Cailab_2021Rc</strain>
        <tissue evidence="4">Muscle</tissue>
    </source>
</reference>
<feature type="non-terminal residue" evidence="4">
    <location>
        <position position="1"/>
    </location>
</feature>
<organism evidence="4 5">
    <name type="scientific">Ranatra chinensis</name>
    <dbReference type="NCBI Taxonomy" id="642074"/>
    <lineage>
        <taxon>Eukaryota</taxon>
        <taxon>Metazoa</taxon>
        <taxon>Ecdysozoa</taxon>
        <taxon>Arthropoda</taxon>
        <taxon>Hexapoda</taxon>
        <taxon>Insecta</taxon>
        <taxon>Pterygota</taxon>
        <taxon>Neoptera</taxon>
        <taxon>Paraneoptera</taxon>
        <taxon>Hemiptera</taxon>
        <taxon>Heteroptera</taxon>
        <taxon>Panheteroptera</taxon>
        <taxon>Nepomorpha</taxon>
        <taxon>Nepidae</taxon>
        <taxon>Ranatrinae</taxon>
        <taxon>Ranatra</taxon>
    </lineage>
</organism>
<accession>A0ABD0YVY5</accession>
<dbReference type="AlphaFoldDB" id="A0ABD0YVY5"/>